<keyword evidence="1" id="KW-0812">Transmembrane</keyword>
<dbReference type="EMBL" id="FOHT01000022">
    <property type="protein sequence ID" value="SET76301.1"/>
    <property type="molecule type" value="Genomic_DNA"/>
</dbReference>
<sequence length="38" mass="4699">MQRRLVLYDRMFLFYTNLIIKCRIGYAGYFPFVQGEKF</sequence>
<evidence type="ECO:0000313" key="2">
    <source>
        <dbReference type="EMBL" id="SET76301.1"/>
    </source>
</evidence>
<proteinExistence type="predicted"/>
<protein>
    <submittedName>
        <fullName evidence="2">Uncharacterized protein</fullName>
    </submittedName>
</protein>
<feature type="transmembrane region" description="Helical" evidence="1">
    <location>
        <begin position="12"/>
        <end position="32"/>
    </location>
</feature>
<gene>
    <name evidence="2" type="ORF">SAMN05444285_12261</name>
</gene>
<dbReference type="Proteomes" id="UP000181981">
    <property type="component" value="Unassembled WGS sequence"/>
</dbReference>
<evidence type="ECO:0000256" key="1">
    <source>
        <dbReference type="SAM" id="Phobius"/>
    </source>
</evidence>
<keyword evidence="1" id="KW-0472">Membrane</keyword>
<name>A0A1I0GYL4_9BACT</name>
<evidence type="ECO:0000313" key="3">
    <source>
        <dbReference type="Proteomes" id="UP000181981"/>
    </source>
</evidence>
<keyword evidence="1" id="KW-1133">Transmembrane helix</keyword>
<accession>A0A1I0GYL4</accession>
<organism evidence="2 3">
    <name type="scientific">Draconibacterium orientale</name>
    <dbReference type="NCBI Taxonomy" id="1168034"/>
    <lineage>
        <taxon>Bacteria</taxon>
        <taxon>Pseudomonadati</taxon>
        <taxon>Bacteroidota</taxon>
        <taxon>Bacteroidia</taxon>
        <taxon>Marinilabiliales</taxon>
        <taxon>Prolixibacteraceae</taxon>
        <taxon>Draconibacterium</taxon>
    </lineage>
</organism>
<dbReference type="AlphaFoldDB" id="A0A1I0GYL4"/>
<reference evidence="2 3" key="1">
    <citation type="submission" date="2016-10" db="EMBL/GenBank/DDBJ databases">
        <authorList>
            <person name="de Groot N.N."/>
        </authorList>
    </citation>
    <scope>NUCLEOTIDE SEQUENCE [LARGE SCALE GENOMIC DNA]</scope>
    <source>
        <strain evidence="2 3">DSM 25947</strain>
    </source>
</reference>